<keyword evidence="3" id="KW-0804">Transcription</keyword>
<reference evidence="7 8" key="1">
    <citation type="submission" date="2019-07" db="EMBL/GenBank/DDBJ databases">
        <title>Full genome sequence of Devosia sp. Gsoil 520.</title>
        <authorList>
            <person name="Im W.-T."/>
        </authorList>
    </citation>
    <scope>NUCLEOTIDE SEQUENCE [LARGE SCALE GENOMIC DNA]</scope>
    <source>
        <strain evidence="7 8">Gsoil 520</strain>
    </source>
</reference>
<evidence type="ECO:0000256" key="3">
    <source>
        <dbReference type="ARBA" id="ARBA00023163"/>
    </source>
</evidence>
<dbReference type="Pfam" id="PF00072">
    <property type="entry name" value="Response_reg"/>
    <property type="match status" value="1"/>
</dbReference>
<dbReference type="GO" id="GO:0006355">
    <property type="term" value="P:regulation of DNA-templated transcription"/>
    <property type="evidence" value="ECO:0007669"/>
    <property type="project" value="InterPro"/>
</dbReference>
<dbReference type="CDD" id="cd06170">
    <property type="entry name" value="LuxR_C_like"/>
    <property type="match status" value="1"/>
</dbReference>
<evidence type="ECO:0000256" key="2">
    <source>
        <dbReference type="ARBA" id="ARBA00023125"/>
    </source>
</evidence>
<dbReference type="Pfam" id="PF00196">
    <property type="entry name" value="GerE"/>
    <property type="match status" value="1"/>
</dbReference>
<keyword evidence="8" id="KW-1185">Reference proteome</keyword>
<dbReference type="Gene3D" id="1.10.10.10">
    <property type="entry name" value="Winged helix-like DNA-binding domain superfamily/Winged helix DNA-binding domain"/>
    <property type="match status" value="1"/>
</dbReference>
<evidence type="ECO:0000313" key="7">
    <source>
        <dbReference type="EMBL" id="QDZ13093.1"/>
    </source>
</evidence>
<dbReference type="PRINTS" id="PR00038">
    <property type="entry name" value="HTHLUXR"/>
</dbReference>
<dbReference type="InterPro" id="IPR011006">
    <property type="entry name" value="CheY-like_superfamily"/>
</dbReference>
<evidence type="ECO:0000256" key="1">
    <source>
        <dbReference type="ARBA" id="ARBA00023015"/>
    </source>
</evidence>
<dbReference type="InterPro" id="IPR000792">
    <property type="entry name" value="Tscrpt_reg_LuxR_C"/>
</dbReference>
<organism evidence="7 8">
    <name type="scientific">Devosia ginsengisoli</name>
    <dbReference type="NCBI Taxonomy" id="400770"/>
    <lineage>
        <taxon>Bacteria</taxon>
        <taxon>Pseudomonadati</taxon>
        <taxon>Pseudomonadota</taxon>
        <taxon>Alphaproteobacteria</taxon>
        <taxon>Hyphomicrobiales</taxon>
        <taxon>Devosiaceae</taxon>
        <taxon>Devosia</taxon>
    </lineage>
</organism>
<dbReference type="PROSITE" id="PS50043">
    <property type="entry name" value="HTH_LUXR_2"/>
    <property type="match status" value="1"/>
</dbReference>
<dbReference type="PANTHER" id="PTHR44688">
    <property type="entry name" value="DNA-BINDING TRANSCRIPTIONAL ACTIVATOR DEVR_DOSR"/>
    <property type="match status" value="1"/>
</dbReference>
<dbReference type="Proteomes" id="UP000315364">
    <property type="component" value="Chromosome"/>
</dbReference>
<sequence>MSDQIYYHSFLNRDRLIHVVDADPATCEALSVLFRLEGFQTTFSLEAAHFIVSLERRRPDIVVLNLRVGEESGLTLLRRVKALRTGTPVFMLADTPQLEAAVTAMKLGASDVISKPIDTEHLLTVIRDALRRDIHLGAMQGGSRPVEVRGFSQLTPREREVLQLITNGQSNKEAGRELGISPRTIEVHRARVMEKLGARNTADLMRIVLTS</sequence>
<gene>
    <name evidence="7" type="ORF">FPZ08_21550</name>
</gene>
<feature type="domain" description="HTH luxR-type" evidence="5">
    <location>
        <begin position="147"/>
        <end position="211"/>
    </location>
</feature>
<dbReference type="SUPFAM" id="SSF52172">
    <property type="entry name" value="CheY-like"/>
    <property type="match status" value="1"/>
</dbReference>
<dbReference type="SUPFAM" id="SSF46894">
    <property type="entry name" value="C-terminal effector domain of the bipartite response regulators"/>
    <property type="match status" value="1"/>
</dbReference>
<evidence type="ECO:0000259" key="6">
    <source>
        <dbReference type="PROSITE" id="PS50110"/>
    </source>
</evidence>
<comment type="caution">
    <text evidence="4">Lacks conserved residue(s) required for the propagation of feature annotation.</text>
</comment>
<dbReference type="RefSeq" id="WP_146292755.1">
    <property type="nucleotide sequence ID" value="NZ_CP042304.1"/>
</dbReference>
<evidence type="ECO:0000313" key="8">
    <source>
        <dbReference type="Proteomes" id="UP000315364"/>
    </source>
</evidence>
<dbReference type="AlphaFoldDB" id="A0A5B8LY75"/>
<dbReference type="GO" id="GO:0000160">
    <property type="term" value="P:phosphorelay signal transduction system"/>
    <property type="evidence" value="ECO:0007669"/>
    <property type="project" value="InterPro"/>
</dbReference>
<evidence type="ECO:0000259" key="5">
    <source>
        <dbReference type="PROSITE" id="PS50043"/>
    </source>
</evidence>
<dbReference type="SMART" id="SM00448">
    <property type="entry name" value="REC"/>
    <property type="match status" value="1"/>
</dbReference>
<dbReference type="PANTHER" id="PTHR44688:SF16">
    <property type="entry name" value="DNA-BINDING TRANSCRIPTIONAL ACTIVATOR DEVR_DOSR"/>
    <property type="match status" value="1"/>
</dbReference>
<protein>
    <submittedName>
        <fullName evidence="7">Response regulator transcription factor</fullName>
    </submittedName>
</protein>
<dbReference type="EMBL" id="CP042304">
    <property type="protein sequence ID" value="QDZ13093.1"/>
    <property type="molecule type" value="Genomic_DNA"/>
</dbReference>
<accession>A0A5B8LY75</accession>
<name>A0A5B8LY75_9HYPH</name>
<dbReference type="InterPro" id="IPR016032">
    <property type="entry name" value="Sig_transdc_resp-reg_C-effctor"/>
</dbReference>
<dbReference type="OrthoDB" id="9782655at2"/>
<dbReference type="InterPro" id="IPR036388">
    <property type="entry name" value="WH-like_DNA-bd_sf"/>
</dbReference>
<evidence type="ECO:0000256" key="4">
    <source>
        <dbReference type="PROSITE-ProRule" id="PRU00169"/>
    </source>
</evidence>
<feature type="domain" description="Response regulatory" evidence="6">
    <location>
        <begin position="16"/>
        <end position="130"/>
    </location>
</feature>
<proteinExistence type="predicted"/>
<dbReference type="InterPro" id="IPR001789">
    <property type="entry name" value="Sig_transdc_resp-reg_receiver"/>
</dbReference>
<dbReference type="KEGG" id="dea:FPZ08_21550"/>
<dbReference type="PROSITE" id="PS50110">
    <property type="entry name" value="RESPONSE_REGULATORY"/>
    <property type="match status" value="1"/>
</dbReference>
<dbReference type="Gene3D" id="3.40.50.2300">
    <property type="match status" value="1"/>
</dbReference>
<keyword evidence="1" id="KW-0805">Transcription regulation</keyword>
<dbReference type="GO" id="GO:0003677">
    <property type="term" value="F:DNA binding"/>
    <property type="evidence" value="ECO:0007669"/>
    <property type="project" value="UniProtKB-KW"/>
</dbReference>
<keyword evidence="2" id="KW-0238">DNA-binding</keyword>
<dbReference type="SMART" id="SM00421">
    <property type="entry name" value="HTH_LUXR"/>
    <property type="match status" value="1"/>
</dbReference>